<evidence type="ECO:0000256" key="5">
    <source>
        <dbReference type="ARBA" id="ARBA00022840"/>
    </source>
</evidence>
<dbReference type="InterPro" id="IPR050079">
    <property type="entry name" value="DEAD_box_RNA_helicase"/>
</dbReference>
<keyword evidence="3" id="KW-0378">Hydrolase</keyword>
<evidence type="ECO:0000256" key="3">
    <source>
        <dbReference type="ARBA" id="ARBA00022801"/>
    </source>
</evidence>
<dbReference type="GO" id="GO:0005524">
    <property type="term" value="F:ATP binding"/>
    <property type="evidence" value="ECO:0007669"/>
    <property type="project" value="UniProtKB-KW"/>
</dbReference>
<evidence type="ECO:0000256" key="9">
    <source>
        <dbReference type="PROSITE-ProRule" id="PRU00552"/>
    </source>
</evidence>
<dbReference type="InterPro" id="IPR014001">
    <property type="entry name" value="Helicase_ATP-bd"/>
</dbReference>
<organism evidence="13 14">
    <name type="scientific">Populus euphratica</name>
    <name type="common">Euphrates poplar</name>
    <dbReference type="NCBI Taxonomy" id="75702"/>
    <lineage>
        <taxon>Eukaryota</taxon>
        <taxon>Viridiplantae</taxon>
        <taxon>Streptophyta</taxon>
        <taxon>Embryophyta</taxon>
        <taxon>Tracheophyta</taxon>
        <taxon>Spermatophyta</taxon>
        <taxon>Magnoliopsida</taxon>
        <taxon>eudicotyledons</taxon>
        <taxon>Gunneridae</taxon>
        <taxon>Pentapetalae</taxon>
        <taxon>rosids</taxon>
        <taxon>fabids</taxon>
        <taxon>Malpighiales</taxon>
        <taxon>Salicaceae</taxon>
        <taxon>Saliceae</taxon>
        <taxon>Populus</taxon>
    </lineage>
</organism>
<dbReference type="Pfam" id="PF00270">
    <property type="entry name" value="DEAD"/>
    <property type="match status" value="1"/>
</dbReference>
<sequence>MVKAGKTKEKKEKENKDNQEIQLNEEPDVVEEEDEEARTFEELGLDPRLIRALNKKEISITEPTPIQRVAIPLILQGKDVVARAKTGSGKTLAYLLPLLQKLLGTADSNRKKLSPLAFILVPSGELCQQVYKEVSSLIDSCKVQLKVVHLTSNMPASDLRNALAGPPDILVSTPSCVAKSLSVGVLKSESINDSLEILVLDEADLLLSFGYEEDLKALTALVPRRCQCLLMSATSSADVDKLKKLILHNPYVLTLPEVEGVKDEVIPKNVQQFWVSCGDRDKLVHILALLKLDLVQKKVLIFTNAIDMSFRLKLFLEKFGIKSAVLNAELPQNSRLHILEEFNAGLFDYLIATDDRETKEKEKTNEGSLAETRKSKKHAKQKLDSEFGVVRGIDFKNVHTRLILQDTAKSVTKIAVREARAQDLRNEILNSEKLKAHFEVNPRDLDLLKHDKVLSKKPPAPHLSDVPDYLLDATTKEASKMVKLARAAMGNNNSARRQGPKRNFRRSKDPLKSFSAEGPRRGRKGGMKREGKDGDDTHKHKKKKIL</sequence>
<evidence type="ECO:0000313" key="14">
    <source>
        <dbReference type="RefSeq" id="XP_011025978.1"/>
    </source>
</evidence>
<feature type="short sequence motif" description="Q motif" evidence="9">
    <location>
        <begin position="38"/>
        <end position="68"/>
    </location>
</feature>
<evidence type="ECO:0000256" key="6">
    <source>
        <dbReference type="ARBA" id="ARBA00022884"/>
    </source>
</evidence>
<dbReference type="InterPro" id="IPR011545">
    <property type="entry name" value="DEAD/DEAH_box_helicase_dom"/>
</dbReference>
<evidence type="ECO:0000313" key="13">
    <source>
        <dbReference type="Proteomes" id="UP000694918"/>
    </source>
</evidence>
<keyword evidence="6" id="KW-0694">RNA-binding</keyword>
<dbReference type="Gene3D" id="3.40.50.300">
    <property type="entry name" value="P-loop containing nucleotide triphosphate hydrolases"/>
    <property type="match status" value="2"/>
</dbReference>
<comment type="catalytic activity">
    <reaction evidence="8">
        <text>ATP + H2O = ADP + phosphate + H(+)</text>
        <dbReference type="Rhea" id="RHEA:13065"/>
        <dbReference type="ChEBI" id="CHEBI:15377"/>
        <dbReference type="ChEBI" id="CHEBI:15378"/>
        <dbReference type="ChEBI" id="CHEBI:30616"/>
        <dbReference type="ChEBI" id="CHEBI:43474"/>
        <dbReference type="ChEBI" id="CHEBI:456216"/>
        <dbReference type="EC" id="3.6.4.13"/>
    </reaction>
</comment>
<dbReference type="SUPFAM" id="SSF52540">
    <property type="entry name" value="P-loop containing nucleoside triphosphate hydrolases"/>
    <property type="match status" value="2"/>
</dbReference>
<dbReference type="PANTHER" id="PTHR47959">
    <property type="entry name" value="ATP-DEPENDENT RNA HELICASE RHLE-RELATED"/>
    <property type="match status" value="1"/>
</dbReference>
<evidence type="ECO:0000256" key="8">
    <source>
        <dbReference type="ARBA" id="ARBA00047984"/>
    </source>
</evidence>
<feature type="region of interest" description="Disordered" evidence="10">
    <location>
        <begin position="1"/>
        <end position="34"/>
    </location>
</feature>
<keyword evidence="5" id="KW-0067">ATP-binding</keyword>
<dbReference type="Proteomes" id="UP000694918">
    <property type="component" value="Unplaced"/>
</dbReference>
<dbReference type="EC" id="3.6.4.13" evidence="1"/>
<feature type="region of interest" description="Disordered" evidence="10">
    <location>
        <begin position="487"/>
        <end position="546"/>
    </location>
</feature>
<feature type="domain" description="Helicase ATP-binding" evidence="11">
    <location>
        <begin position="71"/>
        <end position="253"/>
    </location>
</feature>
<evidence type="ECO:0000256" key="7">
    <source>
        <dbReference type="ARBA" id="ARBA00038041"/>
    </source>
</evidence>
<dbReference type="GO" id="GO:0003723">
    <property type="term" value="F:RNA binding"/>
    <property type="evidence" value="ECO:0007669"/>
    <property type="project" value="UniProtKB-KW"/>
</dbReference>
<keyword evidence="2" id="KW-0547">Nucleotide-binding</keyword>
<dbReference type="PROSITE" id="PS51192">
    <property type="entry name" value="HELICASE_ATP_BIND_1"/>
    <property type="match status" value="1"/>
</dbReference>
<dbReference type="GO" id="GO:0003724">
    <property type="term" value="F:RNA helicase activity"/>
    <property type="evidence" value="ECO:0007669"/>
    <property type="project" value="UniProtKB-EC"/>
</dbReference>
<dbReference type="InterPro" id="IPR001650">
    <property type="entry name" value="Helicase_C-like"/>
</dbReference>
<gene>
    <name evidence="14" type="primary">LOC105126718</name>
</gene>
<dbReference type="GeneID" id="105126718"/>
<dbReference type="PANTHER" id="PTHR47959:SF21">
    <property type="entry name" value="DEAD-BOX HELICASE 56"/>
    <property type="match status" value="1"/>
</dbReference>
<dbReference type="CDD" id="cd17961">
    <property type="entry name" value="DEADc_DDX56"/>
    <property type="match status" value="1"/>
</dbReference>
<evidence type="ECO:0000259" key="12">
    <source>
        <dbReference type="PROSITE" id="PS51195"/>
    </source>
</evidence>
<name>A0AAJ6UAJ8_POPEU</name>
<dbReference type="RefSeq" id="XP_011025978.1">
    <property type="nucleotide sequence ID" value="XM_011027676.1"/>
</dbReference>
<reference evidence="14" key="1">
    <citation type="submission" date="2025-08" db="UniProtKB">
        <authorList>
            <consortium name="RefSeq"/>
        </authorList>
    </citation>
    <scope>IDENTIFICATION</scope>
</reference>
<accession>A0AAJ6UAJ8</accession>
<dbReference type="GO" id="GO:0005829">
    <property type="term" value="C:cytosol"/>
    <property type="evidence" value="ECO:0007669"/>
    <property type="project" value="TreeGrafter"/>
</dbReference>
<proteinExistence type="inferred from homology"/>
<feature type="compositionally biased region" description="Basic and acidic residues" evidence="10">
    <location>
        <begin position="1"/>
        <end position="19"/>
    </location>
</feature>
<feature type="domain" description="DEAD-box RNA helicase Q" evidence="12">
    <location>
        <begin position="38"/>
        <end position="68"/>
    </location>
</feature>
<dbReference type="GO" id="GO:0016787">
    <property type="term" value="F:hydrolase activity"/>
    <property type="evidence" value="ECO:0007669"/>
    <property type="project" value="UniProtKB-KW"/>
</dbReference>
<protein>
    <recommendedName>
        <fullName evidence="1">RNA helicase</fullName>
        <ecNumber evidence="1">3.6.4.13</ecNumber>
    </recommendedName>
</protein>
<evidence type="ECO:0000256" key="10">
    <source>
        <dbReference type="SAM" id="MobiDB-lite"/>
    </source>
</evidence>
<feature type="compositionally biased region" description="Basic and acidic residues" evidence="10">
    <location>
        <begin position="527"/>
        <end position="538"/>
    </location>
</feature>
<evidence type="ECO:0000256" key="1">
    <source>
        <dbReference type="ARBA" id="ARBA00012552"/>
    </source>
</evidence>
<dbReference type="AlphaFoldDB" id="A0AAJ6UAJ8"/>
<comment type="similarity">
    <text evidence="7">Belongs to the DEAD box helicase family. DDX56/DBP9 subfamily.</text>
</comment>
<evidence type="ECO:0000256" key="2">
    <source>
        <dbReference type="ARBA" id="ARBA00022741"/>
    </source>
</evidence>
<dbReference type="PROSITE" id="PS51195">
    <property type="entry name" value="Q_MOTIF"/>
    <property type="match status" value="1"/>
</dbReference>
<feature type="compositionally biased region" description="Acidic residues" evidence="10">
    <location>
        <begin position="23"/>
        <end position="34"/>
    </location>
</feature>
<evidence type="ECO:0000259" key="11">
    <source>
        <dbReference type="PROSITE" id="PS51192"/>
    </source>
</evidence>
<dbReference type="Pfam" id="PF00271">
    <property type="entry name" value="Helicase_C"/>
    <property type="match status" value="1"/>
</dbReference>
<dbReference type="KEGG" id="peu:105126718"/>
<keyword evidence="4 14" id="KW-0347">Helicase</keyword>
<dbReference type="InterPro" id="IPR027417">
    <property type="entry name" value="P-loop_NTPase"/>
</dbReference>
<dbReference type="InterPro" id="IPR014014">
    <property type="entry name" value="RNA_helicase_DEAD_Q_motif"/>
</dbReference>
<dbReference type="SMART" id="SM00487">
    <property type="entry name" value="DEXDc"/>
    <property type="match status" value="1"/>
</dbReference>
<evidence type="ECO:0000256" key="4">
    <source>
        <dbReference type="ARBA" id="ARBA00022806"/>
    </source>
</evidence>
<keyword evidence="13" id="KW-1185">Reference proteome</keyword>